<reference evidence="1" key="1">
    <citation type="submission" date="2020-08" db="EMBL/GenBank/DDBJ databases">
        <title>Genomic Encyclopedia of Type Strains, Phase IV (KMG-IV): sequencing the most valuable type-strain genomes for metagenomic binning, comparative biology and taxonomic classification.</title>
        <authorList>
            <person name="Goeker M."/>
        </authorList>
    </citation>
    <scope>NUCLEOTIDE SEQUENCE [LARGE SCALE GENOMIC DNA]</scope>
    <source>
        <strain evidence="1">DSM 105720</strain>
    </source>
</reference>
<dbReference type="EMBL" id="JACIER010000002">
    <property type="protein sequence ID" value="MBB4042847.1"/>
    <property type="molecule type" value="Genomic_DNA"/>
</dbReference>
<keyword evidence="2" id="KW-1185">Reference proteome</keyword>
<organism evidence="1 2">
    <name type="scientific">Bacteroides reticulotermitis</name>
    <dbReference type="NCBI Taxonomy" id="1133319"/>
    <lineage>
        <taxon>Bacteria</taxon>
        <taxon>Pseudomonadati</taxon>
        <taxon>Bacteroidota</taxon>
        <taxon>Bacteroidia</taxon>
        <taxon>Bacteroidales</taxon>
        <taxon>Bacteroidaceae</taxon>
        <taxon>Bacteroides</taxon>
    </lineage>
</organism>
<evidence type="ECO:0000313" key="2">
    <source>
        <dbReference type="Proteomes" id="UP000560658"/>
    </source>
</evidence>
<comment type="caution">
    <text evidence="1">The sequence shown here is derived from an EMBL/GenBank/DDBJ whole genome shotgun (WGS) entry which is preliminary data.</text>
</comment>
<evidence type="ECO:0000313" key="1">
    <source>
        <dbReference type="EMBL" id="MBB4042847.1"/>
    </source>
</evidence>
<accession>A0A840CS58</accession>
<dbReference type="Proteomes" id="UP000560658">
    <property type="component" value="Unassembled WGS sequence"/>
</dbReference>
<gene>
    <name evidence="1" type="ORF">GGR06_000612</name>
</gene>
<protein>
    <submittedName>
        <fullName evidence="1">Uncharacterized protein</fullName>
    </submittedName>
</protein>
<name>A0A840CS58_9BACE</name>
<dbReference type="AlphaFoldDB" id="A0A840CS58"/>
<proteinExistence type="predicted"/>
<sequence>MVVMMKYIFFISLGLFLMLGVSSVPNKDLQGVRSTIGTIATESLSHASKISIQEVCKKDYQLKEDSHYGRYSYETGDGVLANSLLSRSYFTPKTLKITPSSAVIQILSAFKTQLPEEKWTAFSYEINPLKYSYRYYIYTLGRMLI</sequence>